<evidence type="ECO:0000259" key="6">
    <source>
        <dbReference type="PROSITE" id="PS51352"/>
    </source>
</evidence>
<reference evidence="7 8" key="1">
    <citation type="submission" date="2019-07" db="EMBL/GenBank/DDBJ databases">
        <title>Draft Genome Sequences of Bacteroides pyogenes Strains Isolated from the Uterus Holstein Dairy Cows with Metritis.</title>
        <authorList>
            <person name="Cunha F."/>
            <person name="Galvao K.N."/>
            <person name="Jeon S.J."/>
            <person name="Jeong K.C."/>
        </authorList>
    </citation>
    <scope>NUCLEOTIDE SEQUENCE [LARGE SCALE GENOMIC DNA]</scope>
    <source>
        <strain evidence="7 8">KG-31</strain>
    </source>
</reference>
<dbReference type="Pfam" id="PF13905">
    <property type="entry name" value="Thioredoxin_8"/>
    <property type="match status" value="1"/>
</dbReference>
<dbReference type="GO" id="GO:0017004">
    <property type="term" value="P:cytochrome complex assembly"/>
    <property type="evidence" value="ECO:0007669"/>
    <property type="project" value="UniProtKB-KW"/>
</dbReference>
<organism evidence="7 8">
    <name type="scientific">Bacteroides pyogenes</name>
    <dbReference type="NCBI Taxonomy" id="310300"/>
    <lineage>
        <taxon>Bacteria</taxon>
        <taxon>Pseudomonadati</taxon>
        <taxon>Bacteroidota</taxon>
        <taxon>Bacteroidia</taxon>
        <taxon>Bacteroidales</taxon>
        <taxon>Bacteroidaceae</taxon>
        <taxon>Bacteroides</taxon>
    </lineage>
</organism>
<dbReference type="InterPro" id="IPR050553">
    <property type="entry name" value="Thioredoxin_ResA/DsbE_sf"/>
</dbReference>
<dbReference type="InterPro" id="IPR013766">
    <property type="entry name" value="Thioredoxin_domain"/>
</dbReference>
<feature type="domain" description="Thioredoxin" evidence="6">
    <location>
        <begin position="460"/>
        <end position="630"/>
    </location>
</feature>
<dbReference type="GO" id="GO:0030313">
    <property type="term" value="C:cell envelope"/>
    <property type="evidence" value="ECO:0007669"/>
    <property type="project" value="UniProtKB-SubCell"/>
</dbReference>
<dbReference type="CDD" id="cd02966">
    <property type="entry name" value="TlpA_like_family"/>
    <property type="match status" value="1"/>
</dbReference>
<dbReference type="PROSITE" id="PS51352">
    <property type="entry name" value="THIOREDOXIN_2"/>
    <property type="match status" value="1"/>
</dbReference>
<sequence>MKKITWIICLLLCAACTMQAKERVIERPPFIAWNSTSIEIDKLVISDTATVAYIKAFYRPKFWIKIAKGSFLADPDGQLYPIRRGIGITLDEEFWMPESGEAEFQLVFPPLPENVTWVDFSEGDTEGAFKIWGIQLDKKAFYKRDLPKEAIVHKINKEATLPVPEFAYGKATVKGKIMDYREGMPQAGRLHLLEPLRWTSSLQEINIHEDGTFEVEIDVITTTPAIFSFPFAQVSCLLAPGKETKVLINPAEYCRQQSQLHKNAKPYGKKAYFEGYLAALQQELSDNTIKTNLAANPRSHFDRIADKDANSVKEYFTELRRNTLQEIEKADMSRAAKEVLAANTDNTTAINILMADDMMKQAHMFTQKLNREQANEYYRDTRIEMPEDFYSVLKELSINTPANLYTPEFAYIALVARRYQELLQKTLGTSEGVLFQTMEALKYYRSIEDFTPLTAEQKATLDALPEPAYKELLTALNNELLRKIEENKKKSGFTVNEVGEVSNEELFSSILAKYKGHVLLVDFWATWCGPCRMANKTMIPMKEELKDKDIIYVYITGETSPKGVWENMIPDIHGEHFRLTNEQYNYLRTNLKIEGVPTYFVVDREGKTTYRSTGFPGTGTMKEQLLKVLN</sequence>
<dbReference type="InterPro" id="IPR036249">
    <property type="entry name" value="Thioredoxin-like_sf"/>
</dbReference>
<accession>A0A5D3FX98</accession>
<dbReference type="SUPFAM" id="SSF52833">
    <property type="entry name" value="Thioredoxin-like"/>
    <property type="match status" value="1"/>
</dbReference>
<dbReference type="PANTHER" id="PTHR42852:SF6">
    <property type="entry name" value="THIOL:DISULFIDE INTERCHANGE PROTEIN DSBE"/>
    <property type="match status" value="1"/>
</dbReference>
<comment type="caution">
    <text evidence="7">The sequence shown here is derived from an EMBL/GenBank/DDBJ whole genome shotgun (WGS) entry which is preliminary data.</text>
</comment>
<feature type="chain" id="PRO_5030116533" evidence="5">
    <location>
        <begin position="21"/>
        <end position="630"/>
    </location>
</feature>
<dbReference type="RefSeq" id="WP_148730051.1">
    <property type="nucleotide sequence ID" value="NZ_DAIMPP010000172.1"/>
</dbReference>
<dbReference type="PANTHER" id="PTHR42852">
    <property type="entry name" value="THIOL:DISULFIDE INTERCHANGE PROTEIN DSBE"/>
    <property type="match status" value="1"/>
</dbReference>
<evidence type="ECO:0000313" key="7">
    <source>
        <dbReference type="EMBL" id="TYK35540.1"/>
    </source>
</evidence>
<keyword evidence="5" id="KW-0732">Signal</keyword>
<evidence type="ECO:0000256" key="4">
    <source>
        <dbReference type="ARBA" id="ARBA00023284"/>
    </source>
</evidence>
<dbReference type="InterPro" id="IPR012336">
    <property type="entry name" value="Thioredoxin-like_fold"/>
</dbReference>
<evidence type="ECO:0000256" key="2">
    <source>
        <dbReference type="ARBA" id="ARBA00022748"/>
    </source>
</evidence>
<keyword evidence="4" id="KW-0676">Redox-active center</keyword>
<comment type="subcellular location">
    <subcellularLocation>
        <location evidence="1">Cell envelope</location>
    </subcellularLocation>
</comment>
<gene>
    <name evidence="7" type="ORF">FNJ60_00030</name>
</gene>
<dbReference type="AlphaFoldDB" id="A0A5D3FX98"/>
<keyword evidence="8" id="KW-1185">Reference proteome</keyword>
<evidence type="ECO:0000256" key="1">
    <source>
        <dbReference type="ARBA" id="ARBA00004196"/>
    </source>
</evidence>
<evidence type="ECO:0000256" key="3">
    <source>
        <dbReference type="ARBA" id="ARBA00023157"/>
    </source>
</evidence>
<dbReference type="Proteomes" id="UP000324383">
    <property type="component" value="Unassembled WGS sequence"/>
</dbReference>
<name>A0A5D3FX98_9BACE</name>
<proteinExistence type="predicted"/>
<evidence type="ECO:0000313" key="8">
    <source>
        <dbReference type="Proteomes" id="UP000324383"/>
    </source>
</evidence>
<feature type="signal peptide" evidence="5">
    <location>
        <begin position="1"/>
        <end position="20"/>
    </location>
</feature>
<dbReference type="EMBL" id="VKLW01000001">
    <property type="protein sequence ID" value="TYK35540.1"/>
    <property type="molecule type" value="Genomic_DNA"/>
</dbReference>
<keyword evidence="2" id="KW-0201">Cytochrome c-type biogenesis</keyword>
<dbReference type="Gene3D" id="3.40.30.10">
    <property type="entry name" value="Glutaredoxin"/>
    <property type="match status" value="1"/>
</dbReference>
<keyword evidence="3" id="KW-1015">Disulfide bond</keyword>
<protein>
    <submittedName>
        <fullName evidence="7">TlpA family protein disulfide reductase</fullName>
    </submittedName>
</protein>
<evidence type="ECO:0000256" key="5">
    <source>
        <dbReference type="SAM" id="SignalP"/>
    </source>
</evidence>